<evidence type="ECO:0000313" key="3">
    <source>
        <dbReference type="Proteomes" id="UP000011859"/>
    </source>
</evidence>
<dbReference type="eggNOG" id="COG3065">
    <property type="taxonomic scope" value="Bacteria"/>
</dbReference>
<dbReference type="RefSeq" id="WP_015447275.1">
    <property type="nucleotide sequence ID" value="NC_020541.1"/>
</dbReference>
<dbReference type="EMBL" id="CP003470">
    <property type="protein sequence ID" value="AGG88436.1"/>
    <property type="molecule type" value="Genomic_DNA"/>
</dbReference>
<keyword evidence="3" id="KW-1185">Reference proteome</keyword>
<keyword evidence="2" id="KW-0449">Lipoprotein</keyword>
<protein>
    <submittedName>
        <fullName evidence="2">Starvation-inducible outer membrane lipoprotein</fullName>
    </submittedName>
</protein>
<dbReference type="PANTHER" id="PTHR37530">
    <property type="entry name" value="OUTER MEMBRANE PROTEIN SLP"/>
    <property type="match status" value="1"/>
</dbReference>
<dbReference type="OrthoDB" id="5295757at2"/>
<dbReference type="Pfam" id="PF03843">
    <property type="entry name" value="Slp"/>
    <property type="match status" value="1"/>
</dbReference>
<gene>
    <name evidence="2" type="ORF">R2APBS1_1284</name>
</gene>
<dbReference type="Proteomes" id="UP000011859">
    <property type="component" value="Chromosome"/>
</dbReference>
<feature type="chain" id="PRO_5004056264" evidence="1">
    <location>
        <begin position="28"/>
        <end position="171"/>
    </location>
</feature>
<organism evidence="2 3">
    <name type="scientific">Rhodanobacter denitrificans</name>
    <dbReference type="NCBI Taxonomy" id="666685"/>
    <lineage>
        <taxon>Bacteria</taxon>
        <taxon>Pseudomonadati</taxon>
        <taxon>Pseudomonadota</taxon>
        <taxon>Gammaproteobacteria</taxon>
        <taxon>Lysobacterales</taxon>
        <taxon>Rhodanobacteraceae</taxon>
        <taxon>Rhodanobacter</taxon>
    </lineage>
</organism>
<evidence type="ECO:0000313" key="2">
    <source>
        <dbReference type="EMBL" id="AGG88436.1"/>
    </source>
</evidence>
<dbReference type="InterPro" id="IPR004658">
    <property type="entry name" value="OMP_Slp"/>
</dbReference>
<reference evidence="2 3" key="1">
    <citation type="submission" date="2012-04" db="EMBL/GenBank/DDBJ databases">
        <title>Complete genome of Rhodanobacter sp. 2APBS1.</title>
        <authorList>
            <consortium name="US DOE Joint Genome Institute"/>
            <person name="Huntemann M."/>
            <person name="Wei C.-L."/>
            <person name="Han J."/>
            <person name="Detter J.C."/>
            <person name="Han C."/>
            <person name="Tapia R."/>
            <person name="Munk A.C.C."/>
            <person name="Chen A."/>
            <person name="Krypides N."/>
            <person name="Mavromatis K."/>
            <person name="Markowitz V."/>
            <person name="Szeto E."/>
            <person name="Ivanova N."/>
            <person name="Mikhailova N."/>
            <person name="Ovchinnikova G."/>
            <person name="Pagani I."/>
            <person name="Pati A."/>
            <person name="Goodwin L."/>
            <person name="Peters L."/>
            <person name="Pitluck S."/>
            <person name="Woyke T."/>
            <person name="Prakash O."/>
            <person name="Elkins J."/>
            <person name="Brown S."/>
            <person name="Palumbo A."/>
            <person name="Hemme C."/>
            <person name="Zhou J."/>
            <person name="Watson D."/>
            <person name="Jardine P."/>
            <person name="Kostka J."/>
            <person name="Green S."/>
        </authorList>
    </citation>
    <scope>NUCLEOTIDE SEQUENCE [LARGE SCALE GENOMIC DNA]</scope>
    <source>
        <strain evidence="2 3">2APBS1</strain>
    </source>
</reference>
<dbReference type="AlphaFoldDB" id="M4NL08"/>
<dbReference type="HOGENOM" id="CLU_100924_3_0_6"/>
<proteinExistence type="predicted"/>
<evidence type="ECO:0000256" key="1">
    <source>
        <dbReference type="SAM" id="SignalP"/>
    </source>
</evidence>
<sequence precursor="true">MRSRPASLLIRLAVPAAVLMLAACAPAPIYKAGAATVTAAPFQVAQSPEKFSSSEVIWGGRIVQVKVFADHSEIELLAYPLDASQRPKANDSGNGRFIAVMPGYVEPLDYPAGALMTVNGKLNGSRAGKVGEADYVFPLVSVAQSHVWTAEEMNKGRNNVHFGVGLGVGIR</sequence>
<keyword evidence="1" id="KW-0732">Signal</keyword>
<dbReference type="PANTHER" id="PTHR37530:SF1">
    <property type="entry name" value="OUTER MEMBRANE PROTEIN SLP"/>
    <property type="match status" value="1"/>
</dbReference>
<dbReference type="GO" id="GO:0019867">
    <property type="term" value="C:outer membrane"/>
    <property type="evidence" value="ECO:0007669"/>
    <property type="project" value="InterPro"/>
</dbReference>
<feature type="signal peptide" evidence="1">
    <location>
        <begin position="1"/>
        <end position="27"/>
    </location>
</feature>
<dbReference type="STRING" id="666685.R2APBS1_1284"/>
<accession>M4NL08</accession>
<dbReference type="PROSITE" id="PS51257">
    <property type="entry name" value="PROKAR_LIPOPROTEIN"/>
    <property type="match status" value="1"/>
</dbReference>
<dbReference type="PIRSF" id="PIRSF004982">
    <property type="entry name" value="SlP"/>
    <property type="match status" value="1"/>
</dbReference>
<name>M4NL08_9GAMM</name>
<dbReference type="KEGG" id="rhd:R2APBS1_1284"/>